<evidence type="ECO:0000256" key="1">
    <source>
        <dbReference type="SAM" id="MobiDB-lite"/>
    </source>
</evidence>
<feature type="region of interest" description="Disordered" evidence="1">
    <location>
        <begin position="84"/>
        <end position="112"/>
    </location>
</feature>
<comment type="caution">
    <text evidence="2">The sequence shown here is derived from an EMBL/GenBank/DDBJ whole genome shotgun (WGS) entry which is preliminary data.</text>
</comment>
<dbReference type="EMBL" id="VIRM01000008">
    <property type="protein sequence ID" value="TQS22088.1"/>
    <property type="molecule type" value="Genomic_DNA"/>
</dbReference>
<name>A0A544YZA2_9ACTN</name>
<organism evidence="2 3">
    <name type="scientific">Microbispora hainanensis</name>
    <dbReference type="NCBI Taxonomy" id="568844"/>
    <lineage>
        <taxon>Bacteria</taxon>
        <taxon>Bacillati</taxon>
        <taxon>Actinomycetota</taxon>
        <taxon>Actinomycetes</taxon>
        <taxon>Streptosporangiales</taxon>
        <taxon>Streptosporangiaceae</taxon>
        <taxon>Microbispora</taxon>
    </lineage>
</organism>
<feature type="region of interest" description="Disordered" evidence="1">
    <location>
        <begin position="1"/>
        <end position="44"/>
    </location>
</feature>
<protein>
    <submittedName>
        <fullName evidence="2">Uncharacterized protein</fullName>
    </submittedName>
</protein>
<accession>A0A544YZA2</accession>
<reference evidence="2 3" key="1">
    <citation type="submission" date="2019-07" db="EMBL/GenBank/DDBJ databases">
        <title>Microbispora hainanensis DSM 45428.</title>
        <authorList>
            <person name="Thawai C."/>
        </authorList>
    </citation>
    <scope>NUCLEOTIDE SEQUENCE [LARGE SCALE GENOMIC DNA]</scope>
    <source>
        <strain evidence="2 3">DSM 45428</strain>
    </source>
</reference>
<proteinExistence type="predicted"/>
<evidence type="ECO:0000313" key="3">
    <source>
        <dbReference type="Proteomes" id="UP000316541"/>
    </source>
</evidence>
<sequence length="112" mass="11882">MGGAEQPGKRPAQVAGSIRHAVSVGRTGQSLAINDRGGGGQDRDARRWRWGVVTCHDLYYDRAKLREAEESGVLLVRPHTHIARRPTSLPGVPSGVPSGVLGASALKPRGRA</sequence>
<feature type="compositionally biased region" description="Low complexity" evidence="1">
    <location>
        <begin position="88"/>
        <end position="105"/>
    </location>
</feature>
<gene>
    <name evidence="2" type="ORF">FLX08_08840</name>
</gene>
<dbReference type="Proteomes" id="UP000316541">
    <property type="component" value="Unassembled WGS sequence"/>
</dbReference>
<evidence type="ECO:0000313" key="2">
    <source>
        <dbReference type="EMBL" id="TQS22088.1"/>
    </source>
</evidence>
<dbReference type="AlphaFoldDB" id="A0A544YZA2"/>